<keyword evidence="1" id="KW-1133">Transmembrane helix</keyword>
<organism evidence="2 3">
    <name type="scientific">Chromatocurvus halotolerans</name>
    <dbReference type="NCBI Taxonomy" id="1132028"/>
    <lineage>
        <taxon>Bacteria</taxon>
        <taxon>Pseudomonadati</taxon>
        <taxon>Pseudomonadota</taxon>
        <taxon>Gammaproteobacteria</taxon>
        <taxon>Cellvibrionales</taxon>
        <taxon>Halieaceae</taxon>
        <taxon>Chromatocurvus</taxon>
    </lineage>
</organism>
<keyword evidence="1" id="KW-0472">Membrane</keyword>
<dbReference type="Proteomes" id="UP000294980">
    <property type="component" value="Unassembled WGS sequence"/>
</dbReference>
<proteinExistence type="predicted"/>
<reference evidence="2 3" key="1">
    <citation type="submission" date="2019-03" db="EMBL/GenBank/DDBJ databases">
        <title>Genomic Encyclopedia of Type Strains, Phase IV (KMG-IV): sequencing the most valuable type-strain genomes for metagenomic binning, comparative biology and taxonomic classification.</title>
        <authorList>
            <person name="Goeker M."/>
        </authorList>
    </citation>
    <scope>NUCLEOTIDE SEQUENCE [LARGE SCALE GENOMIC DNA]</scope>
    <source>
        <strain evidence="2 3">DSM 23344</strain>
    </source>
</reference>
<feature type="transmembrane region" description="Helical" evidence="1">
    <location>
        <begin position="6"/>
        <end position="24"/>
    </location>
</feature>
<dbReference type="EMBL" id="SLWX01000010">
    <property type="protein sequence ID" value="TCO75157.1"/>
    <property type="molecule type" value="Genomic_DNA"/>
</dbReference>
<keyword evidence="1" id="KW-0812">Transmembrane</keyword>
<dbReference type="AlphaFoldDB" id="A0A4R2KR22"/>
<name>A0A4R2KR22_9GAMM</name>
<gene>
    <name evidence="2" type="ORF">EV688_110112</name>
</gene>
<evidence type="ECO:0000313" key="3">
    <source>
        <dbReference type="Proteomes" id="UP000294980"/>
    </source>
</evidence>
<keyword evidence="3" id="KW-1185">Reference proteome</keyword>
<evidence type="ECO:0000256" key="1">
    <source>
        <dbReference type="SAM" id="Phobius"/>
    </source>
</evidence>
<accession>A0A4R2KR22</accession>
<comment type="caution">
    <text evidence="2">The sequence shown here is derived from an EMBL/GenBank/DDBJ whole genome shotgun (WGS) entry which is preliminary data.</text>
</comment>
<evidence type="ECO:0000313" key="2">
    <source>
        <dbReference type="EMBL" id="TCO75157.1"/>
    </source>
</evidence>
<sequence length="49" mass="5443">MPQPSMIFFLAAFTFAAVITYSIWQIRRARKAKLSGEQPALGNAGENRS</sequence>
<protein>
    <submittedName>
        <fullName evidence="2">Uncharacterized protein</fullName>
    </submittedName>
</protein>